<accession>A0A4S8MS29</accession>
<evidence type="ECO:0000313" key="3">
    <source>
        <dbReference type="Proteomes" id="UP000297245"/>
    </source>
</evidence>
<gene>
    <name evidence="2" type="ORF">K435DRAFT_61794</name>
</gene>
<reference evidence="2 3" key="1">
    <citation type="journal article" date="2019" name="Nat. Ecol. Evol.">
        <title>Megaphylogeny resolves global patterns of mushroom evolution.</title>
        <authorList>
            <person name="Varga T."/>
            <person name="Krizsan K."/>
            <person name="Foldi C."/>
            <person name="Dima B."/>
            <person name="Sanchez-Garcia M."/>
            <person name="Sanchez-Ramirez S."/>
            <person name="Szollosi G.J."/>
            <person name="Szarkandi J.G."/>
            <person name="Papp V."/>
            <person name="Albert L."/>
            <person name="Andreopoulos W."/>
            <person name="Angelini C."/>
            <person name="Antonin V."/>
            <person name="Barry K.W."/>
            <person name="Bougher N.L."/>
            <person name="Buchanan P."/>
            <person name="Buyck B."/>
            <person name="Bense V."/>
            <person name="Catcheside P."/>
            <person name="Chovatia M."/>
            <person name="Cooper J."/>
            <person name="Damon W."/>
            <person name="Desjardin D."/>
            <person name="Finy P."/>
            <person name="Geml J."/>
            <person name="Haridas S."/>
            <person name="Hughes K."/>
            <person name="Justo A."/>
            <person name="Karasinski D."/>
            <person name="Kautmanova I."/>
            <person name="Kiss B."/>
            <person name="Kocsube S."/>
            <person name="Kotiranta H."/>
            <person name="LaButti K.M."/>
            <person name="Lechner B.E."/>
            <person name="Liimatainen K."/>
            <person name="Lipzen A."/>
            <person name="Lukacs Z."/>
            <person name="Mihaltcheva S."/>
            <person name="Morgado L.N."/>
            <person name="Niskanen T."/>
            <person name="Noordeloos M.E."/>
            <person name="Ohm R.A."/>
            <person name="Ortiz-Santana B."/>
            <person name="Ovrebo C."/>
            <person name="Racz N."/>
            <person name="Riley R."/>
            <person name="Savchenko A."/>
            <person name="Shiryaev A."/>
            <person name="Soop K."/>
            <person name="Spirin V."/>
            <person name="Szebenyi C."/>
            <person name="Tomsovsky M."/>
            <person name="Tulloss R.E."/>
            <person name="Uehling J."/>
            <person name="Grigoriev I.V."/>
            <person name="Vagvolgyi C."/>
            <person name="Papp T."/>
            <person name="Martin F.M."/>
            <person name="Miettinen O."/>
            <person name="Hibbett D.S."/>
            <person name="Nagy L.G."/>
        </authorList>
    </citation>
    <scope>NUCLEOTIDE SEQUENCE [LARGE SCALE GENOMIC DNA]</scope>
    <source>
        <strain evidence="2 3">CBS 962.96</strain>
    </source>
</reference>
<evidence type="ECO:0000313" key="2">
    <source>
        <dbReference type="EMBL" id="THV05825.1"/>
    </source>
</evidence>
<dbReference type="Proteomes" id="UP000297245">
    <property type="component" value="Unassembled WGS sequence"/>
</dbReference>
<keyword evidence="3" id="KW-1185">Reference proteome</keyword>
<dbReference type="EMBL" id="ML179046">
    <property type="protein sequence ID" value="THV05825.1"/>
    <property type="molecule type" value="Genomic_DNA"/>
</dbReference>
<dbReference type="AlphaFoldDB" id="A0A4S8MS29"/>
<proteinExistence type="predicted"/>
<organism evidence="2 3">
    <name type="scientific">Dendrothele bispora (strain CBS 962.96)</name>
    <dbReference type="NCBI Taxonomy" id="1314807"/>
    <lineage>
        <taxon>Eukaryota</taxon>
        <taxon>Fungi</taxon>
        <taxon>Dikarya</taxon>
        <taxon>Basidiomycota</taxon>
        <taxon>Agaricomycotina</taxon>
        <taxon>Agaricomycetes</taxon>
        <taxon>Agaricomycetidae</taxon>
        <taxon>Agaricales</taxon>
        <taxon>Agaricales incertae sedis</taxon>
        <taxon>Dendrothele</taxon>
    </lineage>
</organism>
<sequence length="147" mass="15524">MLPTEHPNFPNGLPVYSSASDASDNDVSGGEGSSSPSLPPMLGGLGSGDAGGGGDSTGGKKKSIAMMMTGTGGRKSLSRVMARELVSKSRIGKGTLLLRFLPQRLPSPRPATTLVSRAWSKRSRGVRVSTRVMLMMMMMRWELGRVT</sequence>
<evidence type="ECO:0000256" key="1">
    <source>
        <dbReference type="SAM" id="MobiDB-lite"/>
    </source>
</evidence>
<feature type="region of interest" description="Disordered" evidence="1">
    <location>
        <begin position="1"/>
        <end position="76"/>
    </location>
</feature>
<feature type="compositionally biased region" description="Gly residues" evidence="1">
    <location>
        <begin position="43"/>
        <end position="57"/>
    </location>
</feature>
<name>A0A4S8MS29_DENBC</name>
<protein>
    <submittedName>
        <fullName evidence="2">Uncharacterized protein</fullName>
    </submittedName>
</protein>
<feature type="compositionally biased region" description="Low complexity" evidence="1">
    <location>
        <begin position="33"/>
        <end position="42"/>
    </location>
</feature>